<dbReference type="PANTHER" id="PTHR42933:SF3">
    <property type="entry name" value="TYPE I RESTRICTION ENZYME MJAVIII METHYLASE SUBUNIT"/>
    <property type="match status" value="1"/>
</dbReference>
<evidence type="ECO:0000313" key="9">
    <source>
        <dbReference type="Proteomes" id="UP000257143"/>
    </source>
</evidence>
<keyword evidence="9" id="KW-1185">Reference proteome</keyword>
<dbReference type="InterPro" id="IPR051537">
    <property type="entry name" value="DNA_Adenine_Mtase"/>
</dbReference>
<sequence>MVKKEEQNDIIQYLLPQLTTIGININQVKVDVTTENTGNKRGDVWVSRLEQKDKKFEENIICLIEAKHKKCNIGDMDWRDAMKQGKEKSIKQNLNYYIVTNCLNEVRYYNSHNDEEITLDGKILTNFVGLDVLIKIQSQVNIDNSDVAHKVNKNVIEFTEAEFRRSLRELEHIYRSAGIKKGDERIDPTVSFVVLKYISEKEAESRTLSRVIQLWDDFSRIVDGTETRDLSSEFITTVSQIWGNDSPHRDNQYKDFKNLVNFPAKLKHNHYSEIYKELNSYHFHGGAKFDLFGTIYEEYATQSKKKEFGEFYTRRHITNMIAKLLLRNERQFRNLKICDPACGTGGFLTEAFKVLNINYTTNNQMNNDVLTQIQNNTFWGYDNDPKSVARTKLNMFLVGDGHNHIYENDSLVGWNNNVKWKEEEFDYILANPPMGSYKGDADVNNYTFTNESRYELLFLEQIIKATKPGGGMAIVINDGSLETPSRVNFRKKILENCNISSVISLTKFAFAPYTKEKTYVLFMQKKQVSDVGNIQDFPIWHYIVDYDGYANSDKRFRTKYHDDLAELESKFDGAMQLINLYSSNKGLYSNSKEHYERKVNDRELEEGLWGYKFRFVEMHEVNEGNFYNLLSEKHLRPYVRKSISIDEFENKIGEIYDELITASPSNNGKKEEIKND</sequence>
<dbReference type="InterPro" id="IPR003356">
    <property type="entry name" value="DNA_methylase_A-5"/>
</dbReference>
<protein>
    <recommendedName>
        <fullName evidence="1">site-specific DNA-methyltransferase (adenine-specific)</fullName>
        <ecNumber evidence="1">2.1.1.72</ecNumber>
    </recommendedName>
</protein>
<dbReference type="RefSeq" id="WP_115771990.1">
    <property type="nucleotide sequence ID" value="NZ_PIOC01000010.1"/>
</dbReference>
<keyword evidence="5" id="KW-0680">Restriction system</keyword>
<dbReference type="EC" id="2.1.1.72" evidence="1"/>
<dbReference type="GO" id="GO:0009007">
    <property type="term" value="F:site-specific DNA-methyltransferase (adenine-specific) activity"/>
    <property type="evidence" value="ECO:0007669"/>
    <property type="project" value="UniProtKB-EC"/>
</dbReference>
<keyword evidence="2" id="KW-0489">Methyltransferase</keyword>
<dbReference type="Gene3D" id="3.40.50.150">
    <property type="entry name" value="Vaccinia Virus protein VP39"/>
    <property type="match status" value="1"/>
</dbReference>
<feature type="domain" description="DNA methylase adenine-specific" evidence="7">
    <location>
        <begin position="289"/>
        <end position="535"/>
    </location>
</feature>
<dbReference type="GO" id="GO:0032259">
    <property type="term" value="P:methylation"/>
    <property type="evidence" value="ECO:0007669"/>
    <property type="project" value="UniProtKB-KW"/>
</dbReference>
<dbReference type="AlphaFoldDB" id="A0A3D8PXP7"/>
<dbReference type="PANTHER" id="PTHR42933">
    <property type="entry name" value="SLR6095 PROTEIN"/>
    <property type="match status" value="1"/>
</dbReference>
<dbReference type="SUPFAM" id="SSF53335">
    <property type="entry name" value="S-adenosyl-L-methionine-dependent methyltransferases"/>
    <property type="match status" value="1"/>
</dbReference>
<evidence type="ECO:0000259" key="7">
    <source>
        <dbReference type="Pfam" id="PF02384"/>
    </source>
</evidence>
<name>A0A3D8PXP7_9BACI</name>
<keyword evidence="3" id="KW-0808">Transferase</keyword>
<evidence type="ECO:0000256" key="2">
    <source>
        <dbReference type="ARBA" id="ARBA00022603"/>
    </source>
</evidence>
<organism evidence="8 9">
    <name type="scientific">Oceanobacillus arenosus</name>
    <dbReference type="NCBI Taxonomy" id="1229153"/>
    <lineage>
        <taxon>Bacteria</taxon>
        <taxon>Bacillati</taxon>
        <taxon>Bacillota</taxon>
        <taxon>Bacilli</taxon>
        <taxon>Bacillales</taxon>
        <taxon>Bacillaceae</taxon>
        <taxon>Oceanobacillus</taxon>
    </lineage>
</organism>
<evidence type="ECO:0000256" key="6">
    <source>
        <dbReference type="ARBA" id="ARBA00047942"/>
    </source>
</evidence>
<dbReference type="GO" id="GO:0003677">
    <property type="term" value="F:DNA binding"/>
    <property type="evidence" value="ECO:0007669"/>
    <property type="project" value="InterPro"/>
</dbReference>
<dbReference type="Pfam" id="PF02384">
    <property type="entry name" value="N6_Mtase"/>
    <property type="match status" value="1"/>
</dbReference>
<evidence type="ECO:0000313" key="8">
    <source>
        <dbReference type="EMBL" id="RDW20091.1"/>
    </source>
</evidence>
<dbReference type="InterPro" id="IPR029063">
    <property type="entry name" value="SAM-dependent_MTases_sf"/>
</dbReference>
<evidence type="ECO:0000256" key="5">
    <source>
        <dbReference type="ARBA" id="ARBA00022747"/>
    </source>
</evidence>
<evidence type="ECO:0000256" key="4">
    <source>
        <dbReference type="ARBA" id="ARBA00022691"/>
    </source>
</evidence>
<evidence type="ECO:0000256" key="3">
    <source>
        <dbReference type="ARBA" id="ARBA00022679"/>
    </source>
</evidence>
<dbReference type="Proteomes" id="UP000257143">
    <property type="component" value="Unassembled WGS sequence"/>
</dbReference>
<evidence type="ECO:0000256" key="1">
    <source>
        <dbReference type="ARBA" id="ARBA00011900"/>
    </source>
</evidence>
<dbReference type="CDD" id="cd02440">
    <property type="entry name" value="AdoMet_MTases"/>
    <property type="match status" value="1"/>
</dbReference>
<comment type="caution">
    <text evidence="8">The sequence shown here is derived from an EMBL/GenBank/DDBJ whole genome shotgun (WGS) entry which is preliminary data.</text>
</comment>
<gene>
    <name evidence="8" type="ORF">CWR48_05040</name>
</gene>
<reference evidence="9" key="1">
    <citation type="submission" date="2017-11" db="EMBL/GenBank/DDBJ databases">
        <authorList>
            <person name="Zhu W."/>
        </authorList>
    </citation>
    <scope>NUCLEOTIDE SEQUENCE [LARGE SCALE GENOMIC DNA]</scope>
    <source>
        <strain evidence="9">CAU 1183</strain>
    </source>
</reference>
<dbReference type="GO" id="GO:0009307">
    <property type="term" value="P:DNA restriction-modification system"/>
    <property type="evidence" value="ECO:0007669"/>
    <property type="project" value="UniProtKB-KW"/>
</dbReference>
<proteinExistence type="predicted"/>
<accession>A0A3D8PXP7</accession>
<keyword evidence="4" id="KW-0949">S-adenosyl-L-methionine</keyword>
<dbReference type="PRINTS" id="PR00507">
    <property type="entry name" value="N12N6MTFRASE"/>
</dbReference>
<comment type="catalytic activity">
    <reaction evidence="6">
        <text>a 2'-deoxyadenosine in DNA + S-adenosyl-L-methionine = an N(6)-methyl-2'-deoxyadenosine in DNA + S-adenosyl-L-homocysteine + H(+)</text>
        <dbReference type="Rhea" id="RHEA:15197"/>
        <dbReference type="Rhea" id="RHEA-COMP:12418"/>
        <dbReference type="Rhea" id="RHEA-COMP:12419"/>
        <dbReference type="ChEBI" id="CHEBI:15378"/>
        <dbReference type="ChEBI" id="CHEBI:57856"/>
        <dbReference type="ChEBI" id="CHEBI:59789"/>
        <dbReference type="ChEBI" id="CHEBI:90615"/>
        <dbReference type="ChEBI" id="CHEBI:90616"/>
        <dbReference type="EC" id="2.1.1.72"/>
    </reaction>
</comment>
<dbReference type="OrthoDB" id="9814572at2"/>
<dbReference type="EMBL" id="PIOC01000010">
    <property type="protein sequence ID" value="RDW20091.1"/>
    <property type="molecule type" value="Genomic_DNA"/>
</dbReference>
<dbReference type="GO" id="GO:0008170">
    <property type="term" value="F:N-methyltransferase activity"/>
    <property type="evidence" value="ECO:0007669"/>
    <property type="project" value="InterPro"/>
</dbReference>